<accession>A0ABS3LNX9</accession>
<feature type="transmembrane region" description="Helical" evidence="1">
    <location>
        <begin position="9"/>
        <end position="28"/>
    </location>
</feature>
<dbReference type="InterPro" id="IPR047756">
    <property type="entry name" value="IcmT-like"/>
</dbReference>
<name>A0ABS3LNX9_9PROT</name>
<evidence type="ECO:0000313" key="2">
    <source>
        <dbReference type="EMBL" id="MBO1329058.1"/>
    </source>
</evidence>
<evidence type="ECO:0000313" key="3">
    <source>
        <dbReference type="Proteomes" id="UP000664399"/>
    </source>
</evidence>
<keyword evidence="1" id="KW-0812">Transmembrane</keyword>
<gene>
    <name evidence="2" type="primary">icmT</name>
    <name evidence="2" type="ORF">J2D75_11310</name>
</gene>
<keyword evidence="3" id="KW-1185">Reference proteome</keyword>
<dbReference type="EMBL" id="JAFVMG010000013">
    <property type="protein sequence ID" value="MBO1329058.1"/>
    <property type="molecule type" value="Genomic_DNA"/>
</dbReference>
<keyword evidence="1" id="KW-0472">Membrane</keyword>
<keyword evidence="1" id="KW-1133">Transmembrane helix</keyword>
<sequence length="82" mass="9734">MWRHSSSPVYFFVVDCRCLLGMVLWLAHMRLWTFITAIVVTLLFGFLAWMGLTLPVAFRMARVLLIGPHRPRLPRWKQRDYA</sequence>
<feature type="transmembrane region" description="Helical" evidence="1">
    <location>
        <begin position="34"/>
        <end position="58"/>
    </location>
</feature>
<proteinExistence type="predicted"/>
<evidence type="ECO:0000256" key="1">
    <source>
        <dbReference type="SAM" id="Phobius"/>
    </source>
</evidence>
<dbReference type="RefSeq" id="WP_025860496.1">
    <property type="nucleotide sequence ID" value="NZ_JAFVMG010000013.1"/>
</dbReference>
<comment type="caution">
    <text evidence="2">The sequence shown here is derived from an EMBL/GenBank/DDBJ whole genome shotgun (WGS) entry which is preliminary data.</text>
</comment>
<protein>
    <submittedName>
        <fullName evidence="2">IcmT/TraK family protein</fullName>
    </submittedName>
</protein>
<dbReference type="Proteomes" id="UP000664399">
    <property type="component" value="Unassembled WGS sequence"/>
</dbReference>
<reference evidence="2 3" key="1">
    <citation type="submission" date="2021-03" db="EMBL/GenBank/DDBJ databases">
        <title>The complete genome sequence of Acetobacter suratthaniensis TBRC 1719.</title>
        <authorList>
            <person name="Charoenyingcharoen P."/>
            <person name="Yukphan P."/>
        </authorList>
    </citation>
    <scope>NUCLEOTIDE SEQUENCE [LARGE SCALE GENOMIC DNA]</scope>
    <source>
        <strain evidence="2 3">TBRC 1719</strain>
    </source>
</reference>
<dbReference type="NCBIfam" id="NF038220">
    <property type="entry name" value="IcmT_TraK"/>
    <property type="match status" value="1"/>
</dbReference>
<organism evidence="2 3">
    <name type="scientific">Acetobacter suratthaniensis</name>
    <dbReference type="NCBI Taxonomy" id="1502841"/>
    <lineage>
        <taxon>Bacteria</taxon>
        <taxon>Pseudomonadati</taxon>
        <taxon>Pseudomonadota</taxon>
        <taxon>Alphaproteobacteria</taxon>
        <taxon>Acetobacterales</taxon>
        <taxon>Acetobacteraceae</taxon>
        <taxon>Acetobacter</taxon>
    </lineage>
</organism>